<feature type="binding site" evidence="7">
    <location>
        <begin position="53"/>
        <end position="54"/>
    </location>
    <ligand>
        <name>substrate</name>
    </ligand>
</feature>
<protein>
    <recommendedName>
        <fullName evidence="2 7">Glutamate racemase</fullName>
        <ecNumber evidence="2 7">5.1.1.3</ecNumber>
    </recommendedName>
</protein>
<dbReference type="PANTHER" id="PTHR21198">
    <property type="entry name" value="GLUTAMATE RACEMASE"/>
    <property type="match status" value="1"/>
</dbReference>
<evidence type="ECO:0000256" key="3">
    <source>
        <dbReference type="ARBA" id="ARBA00022960"/>
    </source>
</evidence>
<keyword evidence="6 7" id="KW-0961">Cell wall biogenesis/degradation</keyword>
<evidence type="ECO:0000256" key="7">
    <source>
        <dbReference type="HAMAP-Rule" id="MF_00258"/>
    </source>
</evidence>
<feature type="binding site" evidence="7">
    <location>
        <begin position="21"/>
        <end position="22"/>
    </location>
    <ligand>
        <name>substrate</name>
    </ligand>
</feature>
<dbReference type="GO" id="GO:0009252">
    <property type="term" value="P:peptidoglycan biosynthetic process"/>
    <property type="evidence" value="ECO:0007669"/>
    <property type="project" value="UniProtKB-UniRule"/>
</dbReference>
<dbReference type="InterPro" id="IPR004391">
    <property type="entry name" value="Glu_race"/>
</dbReference>
<dbReference type="Pfam" id="PF01177">
    <property type="entry name" value="Asp_Glu_race"/>
    <property type="match status" value="1"/>
</dbReference>
<name>A0A3S9HQF4_9BURK</name>
<dbReference type="EC" id="5.1.1.3" evidence="2 7"/>
<dbReference type="PANTHER" id="PTHR21198:SF2">
    <property type="entry name" value="GLUTAMATE RACEMASE"/>
    <property type="match status" value="1"/>
</dbReference>
<evidence type="ECO:0000256" key="6">
    <source>
        <dbReference type="ARBA" id="ARBA00023316"/>
    </source>
</evidence>
<organism evidence="8 9">
    <name type="scientific">Undibacterium parvum</name>
    <dbReference type="NCBI Taxonomy" id="401471"/>
    <lineage>
        <taxon>Bacteria</taxon>
        <taxon>Pseudomonadati</taxon>
        <taxon>Pseudomonadota</taxon>
        <taxon>Betaproteobacteria</taxon>
        <taxon>Burkholderiales</taxon>
        <taxon>Oxalobacteraceae</taxon>
        <taxon>Undibacterium</taxon>
    </lineage>
</organism>
<dbReference type="InterPro" id="IPR015942">
    <property type="entry name" value="Asp/Glu/hydantoin_racemase"/>
</dbReference>
<dbReference type="GO" id="GO:0071555">
    <property type="term" value="P:cell wall organization"/>
    <property type="evidence" value="ECO:0007669"/>
    <property type="project" value="UniProtKB-KW"/>
</dbReference>
<evidence type="ECO:0000256" key="2">
    <source>
        <dbReference type="ARBA" id="ARBA00013090"/>
    </source>
</evidence>
<dbReference type="InterPro" id="IPR001920">
    <property type="entry name" value="Asp/Glu_race"/>
</dbReference>
<feature type="binding site" evidence="7">
    <location>
        <begin position="198"/>
        <end position="199"/>
    </location>
    <ligand>
        <name>substrate</name>
    </ligand>
</feature>
<proteinExistence type="inferred from homology"/>
<dbReference type="Proteomes" id="UP000275663">
    <property type="component" value="Chromosome"/>
</dbReference>
<feature type="active site" description="Proton donor/acceptor" evidence="7">
    <location>
        <position position="197"/>
    </location>
</feature>
<dbReference type="KEGG" id="upv:EJN92_01740"/>
<evidence type="ECO:0000256" key="4">
    <source>
        <dbReference type="ARBA" id="ARBA00022984"/>
    </source>
</evidence>
<dbReference type="HAMAP" id="MF_00258">
    <property type="entry name" value="Glu_racemase"/>
    <property type="match status" value="1"/>
</dbReference>
<comment type="pathway">
    <text evidence="7">Cell wall biogenesis; peptidoglycan biosynthesis.</text>
</comment>
<keyword evidence="3 7" id="KW-0133">Cell shape</keyword>
<keyword evidence="5 7" id="KW-0413">Isomerase</keyword>
<evidence type="ECO:0000313" key="8">
    <source>
        <dbReference type="EMBL" id="AZP14350.1"/>
    </source>
</evidence>
<comment type="catalytic activity">
    <reaction evidence="1 7">
        <text>L-glutamate = D-glutamate</text>
        <dbReference type="Rhea" id="RHEA:12813"/>
        <dbReference type="ChEBI" id="CHEBI:29985"/>
        <dbReference type="ChEBI" id="CHEBI:29986"/>
        <dbReference type="EC" id="5.1.1.3"/>
    </reaction>
</comment>
<evidence type="ECO:0000313" key="9">
    <source>
        <dbReference type="Proteomes" id="UP000275663"/>
    </source>
</evidence>
<evidence type="ECO:0000256" key="1">
    <source>
        <dbReference type="ARBA" id="ARBA00001602"/>
    </source>
</evidence>
<dbReference type="InterPro" id="IPR033134">
    <property type="entry name" value="Asp/Glu_racemase_AS_2"/>
</dbReference>
<dbReference type="SUPFAM" id="SSF53681">
    <property type="entry name" value="Aspartate/glutamate racemase"/>
    <property type="match status" value="2"/>
</dbReference>
<dbReference type="Gene3D" id="3.40.50.1860">
    <property type="match status" value="2"/>
</dbReference>
<accession>A0A3S9HQF4</accession>
<dbReference type="InterPro" id="IPR018187">
    <property type="entry name" value="Asp/Glu_racemase_AS_1"/>
</dbReference>
<gene>
    <name evidence="7 8" type="primary">murI</name>
    <name evidence="8" type="ORF">EJN92_01740</name>
</gene>
<dbReference type="UniPathway" id="UPA00219"/>
<comment type="similarity">
    <text evidence="7">Belongs to the aspartate/glutamate racemases family.</text>
</comment>
<dbReference type="PROSITE" id="PS00923">
    <property type="entry name" value="ASP_GLU_RACEMASE_1"/>
    <property type="match status" value="1"/>
</dbReference>
<dbReference type="PROSITE" id="PS00924">
    <property type="entry name" value="ASP_GLU_RACEMASE_2"/>
    <property type="match status" value="1"/>
</dbReference>
<feature type="active site" description="Proton donor/acceptor" evidence="7">
    <location>
        <position position="84"/>
    </location>
</feature>
<reference evidence="8 9" key="1">
    <citation type="journal article" date="2011" name="Int. J. Syst. Evol. Microbiol.">
        <title>Description of Undibacterium oligocarboniphilum sp. nov., isolated from purified water, and Undibacterium pigrum strain CCUG 49012 as the type strain of Undibacterium parvum sp. nov., and emended descriptions of the genus Undibacterium and the species Undibacterium pigrum.</title>
        <authorList>
            <person name="Eder W."/>
            <person name="Wanner G."/>
            <person name="Ludwig W."/>
            <person name="Busse H.J."/>
            <person name="Ziemke-Kageler F."/>
            <person name="Lang E."/>
        </authorList>
    </citation>
    <scope>NUCLEOTIDE SEQUENCE [LARGE SCALE GENOMIC DNA]</scope>
    <source>
        <strain evidence="8 9">DSM 23061</strain>
    </source>
</reference>
<sequence>MNTLAETTAIKHPGQPVGVFDSGVGGLSVLAHIRQQLPGEQLIYFADSGFAPYGEKSDEVLIERSLAVAEFLLTHHIKALVIACNTATAAAVATLRQRYPELIIIGMEPGLKPAALHSVSKVVGVLATKSTLQSQKFSQLRDQLSVETGVNFIAQACIGLVNQIEKAELHSAETLQLVRRYVAPLLAQGADTLVLGCTHYPFIAHLIRQVVAENQPDAKLDAVRLIDTGEAVARRLHKLLEQQGLLNTQPSAAISSTALNTYTTGSTSNLEHALQHMLGLRADQYQLSALA</sequence>
<comment type="function">
    <text evidence="7">Provides the (R)-glutamate required for cell wall biosynthesis.</text>
</comment>
<dbReference type="GO" id="GO:0008881">
    <property type="term" value="F:glutamate racemase activity"/>
    <property type="evidence" value="ECO:0007669"/>
    <property type="project" value="UniProtKB-UniRule"/>
</dbReference>
<dbReference type="OrthoDB" id="9801055at2"/>
<evidence type="ECO:0000256" key="5">
    <source>
        <dbReference type="ARBA" id="ARBA00023235"/>
    </source>
</evidence>
<dbReference type="GO" id="GO:0008360">
    <property type="term" value="P:regulation of cell shape"/>
    <property type="evidence" value="ECO:0007669"/>
    <property type="project" value="UniProtKB-KW"/>
</dbReference>
<dbReference type="NCBIfam" id="TIGR00067">
    <property type="entry name" value="glut_race"/>
    <property type="match status" value="1"/>
</dbReference>
<dbReference type="AlphaFoldDB" id="A0A3S9HQF4"/>
<keyword evidence="9" id="KW-1185">Reference proteome</keyword>
<dbReference type="EMBL" id="CP034464">
    <property type="protein sequence ID" value="AZP14350.1"/>
    <property type="molecule type" value="Genomic_DNA"/>
</dbReference>
<feature type="binding site" evidence="7">
    <location>
        <begin position="85"/>
        <end position="86"/>
    </location>
    <ligand>
        <name>substrate</name>
    </ligand>
</feature>
<keyword evidence="4 7" id="KW-0573">Peptidoglycan synthesis</keyword>